<organism evidence="1">
    <name type="scientific">Elephant endotheliotropic herpesvirus 1A</name>
    <dbReference type="NCBI Taxonomy" id="759753"/>
    <lineage>
        <taxon>Viruses</taxon>
        <taxon>Duplodnaviria</taxon>
        <taxon>Heunggongvirae</taxon>
        <taxon>Peploviricota</taxon>
        <taxon>Herviviricetes</taxon>
        <taxon>Herpesvirales</taxon>
        <taxon>Orthoherpesviridae</taxon>
        <taxon>Betaherpesvirinae</taxon>
        <taxon>Proboscivirus</taxon>
        <taxon>Proboscivirus elephantidbeta1</taxon>
        <taxon>Elephantid herpesvirus 1</taxon>
    </lineage>
</organism>
<protein>
    <submittedName>
        <fullName evidence="1">Membrane glycoprotein E51</fullName>
    </submittedName>
</protein>
<accession>A0A866VUI9</accession>
<reference evidence="1" key="2">
    <citation type="journal article" date="2013" name="J. Wildl. Dis.">
        <title>Fatal herpesvirus hemorrhagic disease in wild and orphan asian elephants in southern India.</title>
        <authorList>
            <person name="Zachariah A."/>
            <person name="Zong J.-C."/>
            <person name="Long S.Y."/>
            <person name="Latimer E.M."/>
            <person name="Heaggans S.Y."/>
            <person name="Richman L.K."/>
            <person name="Hayward G.S."/>
        </authorList>
    </citation>
    <scope>NUCLEOTIDE SEQUENCE</scope>
    <source>
        <strain evidence="1">IP143 Kozhikode l</strain>
    </source>
</reference>
<dbReference type="EMBL" id="MN366294">
    <property type="protein sequence ID" value="QOE74993.1"/>
    <property type="molecule type" value="Genomic_DNA"/>
</dbReference>
<name>A0A866VUI9_ELHV1</name>
<gene>
    <name evidence="1" type="primary">E51</name>
</gene>
<reference evidence="1" key="3">
    <citation type="journal article" date="2016" name="MSphere">
        <title>Comparison of the Gene Coding Contents and Other Unusual Features of the GC-Rich and AT-Rich Branch Probosciviruses.</title>
        <authorList>
            <person name="Ling P.D."/>
            <person name="Long S.Y."/>
            <person name="Zong J.C."/>
            <person name="Heaggans S.Y."/>
            <person name="Qin X."/>
            <person name="Hayward G.S."/>
        </authorList>
    </citation>
    <scope>NUCLEOTIDE SEQUENCE</scope>
    <source>
        <strain evidence="1">IP143 Kozhikode l</strain>
    </source>
</reference>
<reference evidence="1" key="5">
    <citation type="journal article" name="PLoS ONE">
        <title>Extended genotypic evaluation and comparison of twenty-two cases of lethal EEHV1 hemorrhagic disease in wild and captive Asian elephants in India.</title>
        <authorList>
            <person name="Zachariah A."/>
            <person name="Sajesh P.K."/>
            <person name="Santhosh S."/>
            <person name="Bathrachalam C."/>
            <person name="Megha M."/>
            <person name="Pandiyan J."/>
            <person name="Jishnu M."/>
            <person name="Kobragade R.S."/>
            <person name="Long S.Y."/>
            <person name="Zong J.-C."/>
            <person name="Latimer E.M."/>
            <person name="Heaggans S.Y."/>
            <person name="Hayward G.S."/>
        </authorList>
    </citation>
    <scope>NUCLEOTIDE SEQUENCE</scope>
    <source>
        <strain evidence="1">IP143 Kozhikode l</strain>
    </source>
</reference>
<reference evidence="1" key="1">
    <citation type="journal article" date="2013" name="Genome Announc.">
        <title>Complete Genome Sequence of Elephant Endotheliotropic Herpesvirus 1A.</title>
        <authorList>
            <person name="Ling P.D."/>
            <person name="Reid J.G."/>
            <person name="Qin X."/>
            <person name="Muzny D.M."/>
            <person name="Gibbs R."/>
            <person name="Petrosino J."/>
            <person name="Peng R."/>
            <person name="Zong J.C."/>
            <person name="Heaggans S.Y."/>
            <person name="Hayward G.S."/>
        </authorList>
    </citation>
    <scope>NUCLEOTIDE SEQUENCE</scope>
    <source>
        <strain evidence="1">IP143 Kozhikode l</strain>
    </source>
</reference>
<proteinExistence type="predicted"/>
<reference evidence="1" key="4">
    <citation type="submission" date="2019-08" db="EMBL/GenBank/DDBJ databases">
        <title>Annotated Complete DNA Sequences of Six EEHV1A Genomes from Lethal HD Cases in Young Asian Elephants from India.</title>
        <authorList>
            <person name="Krishnankutty S.P."/>
            <person name="Zachariah A."/>
            <person name="Maheswari U."/>
            <person name="Heaggans S.Y."/>
            <person name="Muraleedharan M."/>
            <person name="Velayutham D."/>
            <person name="Santhosh S."/>
            <person name="Hayward G.S."/>
        </authorList>
    </citation>
    <scope>NUCLEOTIDE SEQUENCE</scope>
    <source>
        <strain evidence="1">IP143 Kozhikode l</strain>
    </source>
</reference>
<sequence length="154" mass="17078">MMGGGRNHQYTLYLLGTFSVFTLCVQLDLCKSGTKSLETPTFSTFNNHINITLKTKTVEFYVLVRNDSVISTTSKNDPNVNINETHFTLVTSCAMGTGSYLLQIITKSAGTTCQYFNVTTCPCYGTSMHLAQSSRSDCEYAMFTITSFVMLTFT</sequence>
<evidence type="ECO:0000313" key="1">
    <source>
        <dbReference type="EMBL" id="QOE74993.1"/>
    </source>
</evidence>